<evidence type="ECO:0000313" key="2">
    <source>
        <dbReference type="Proteomes" id="UP000565089"/>
    </source>
</evidence>
<name>A0A7W7DG80_9ACTN</name>
<dbReference type="EMBL" id="JACHMS010000001">
    <property type="protein sequence ID" value="MBB4710181.1"/>
    <property type="molecule type" value="Genomic_DNA"/>
</dbReference>
<organism evidence="1 2">
    <name type="scientific">Streptomyces luteogriseus</name>
    <dbReference type="NCBI Taxonomy" id="68233"/>
    <lineage>
        <taxon>Bacteria</taxon>
        <taxon>Bacillati</taxon>
        <taxon>Actinomycetota</taxon>
        <taxon>Actinomycetes</taxon>
        <taxon>Kitasatosporales</taxon>
        <taxon>Streptomycetaceae</taxon>
        <taxon>Streptomyces</taxon>
    </lineage>
</organism>
<dbReference type="AlphaFoldDB" id="A0A7W7DG80"/>
<keyword evidence="2" id="KW-1185">Reference proteome</keyword>
<proteinExistence type="predicted"/>
<gene>
    <name evidence="1" type="ORF">BJ965_000063</name>
</gene>
<protein>
    <submittedName>
        <fullName evidence="1">Uncharacterized protein</fullName>
    </submittedName>
</protein>
<sequence length="64" mass="6681">MSSVVPVDAGLVSMDAVRVLESAHCLPDLRVETAVEGAAVIDVRDLEQTHLQLVNTVAGVALAQ</sequence>
<comment type="caution">
    <text evidence="1">The sequence shown here is derived from an EMBL/GenBank/DDBJ whole genome shotgun (WGS) entry which is preliminary data.</text>
</comment>
<evidence type="ECO:0000313" key="1">
    <source>
        <dbReference type="EMBL" id="MBB4710181.1"/>
    </source>
</evidence>
<accession>A0A7W7DG80</accession>
<dbReference type="Proteomes" id="UP000565089">
    <property type="component" value="Unassembled WGS sequence"/>
</dbReference>
<reference evidence="1 2" key="1">
    <citation type="submission" date="2020-08" db="EMBL/GenBank/DDBJ databases">
        <title>Sequencing the genomes of 1000 actinobacteria strains.</title>
        <authorList>
            <person name="Klenk H.-P."/>
        </authorList>
    </citation>
    <scope>NUCLEOTIDE SEQUENCE [LARGE SCALE GENOMIC DNA]</scope>
    <source>
        <strain evidence="1 2">DSM 40483</strain>
    </source>
</reference>